<keyword evidence="5" id="KW-1185">Reference proteome</keyword>
<protein>
    <recommendedName>
        <fullName evidence="3">Thioredoxin domain-containing protein</fullName>
    </recommendedName>
</protein>
<dbReference type="Pfam" id="PF06110">
    <property type="entry name" value="TXD17-like_Trx"/>
    <property type="match status" value="1"/>
</dbReference>
<feature type="compositionally biased region" description="Basic and acidic residues" evidence="2">
    <location>
        <begin position="7"/>
        <end position="26"/>
    </location>
</feature>
<dbReference type="InterPro" id="IPR010357">
    <property type="entry name" value="TXNDC17_dom"/>
</dbReference>
<evidence type="ECO:0000313" key="4">
    <source>
        <dbReference type="Ensembl" id="ENSPMRP00000026389.1"/>
    </source>
</evidence>
<proteinExistence type="inferred from homology"/>
<dbReference type="GeneTree" id="ENSGT01100000264040"/>
<reference evidence="4" key="3">
    <citation type="submission" date="2025-09" db="UniProtKB">
        <authorList>
            <consortium name="Ensembl"/>
        </authorList>
    </citation>
    <scope>IDENTIFICATION</scope>
</reference>
<dbReference type="AlphaFoldDB" id="A0A670JSA3"/>
<dbReference type="Ensembl" id="ENSPMRT00000027994.1">
    <property type="protein sequence ID" value="ENSPMRP00000026389.1"/>
    <property type="gene ID" value="ENSPMRG00000017068.1"/>
</dbReference>
<reference evidence="4 5" key="1">
    <citation type="journal article" date="2019" name="Proc. Natl. Acad. Sci. U.S.A.">
        <title>Regulatory changes in pterin and carotenoid genes underlie balanced color polymorphisms in the wall lizard.</title>
        <authorList>
            <person name="Andrade P."/>
            <person name="Pinho C."/>
            <person name="Perez I de Lanuza G."/>
            <person name="Afonso S."/>
            <person name="Brejcha J."/>
            <person name="Rubin C.J."/>
            <person name="Wallerman O."/>
            <person name="Pereira P."/>
            <person name="Sabatino S.J."/>
            <person name="Bellati A."/>
            <person name="Pellitteri-Rosa D."/>
            <person name="Bosakova Z."/>
            <person name="Bunikis I."/>
            <person name="Carretero M.A."/>
            <person name="Feiner N."/>
            <person name="Marsik P."/>
            <person name="Pauperio F."/>
            <person name="Salvi D."/>
            <person name="Soler L."/>
            <person name="While G.M."/>
            <person name="Uller T."/>
            <person name="Font E."/>
            <person name="Andersson L."/>
            <person name="Carneiro M."/>
        </authorList>
    </citation>
    <scope>NUCLEOTIDE SEQUENCE</scope>
</reference>
<feature type="domain" description="Thioredoxin" evidence="3">
    <location>
        <begin position="121"/>
        <end position="171"/>
    </location>
</feature>
<dbReference type="GO" id="GO:0005829">
    <property type="term" value="C:cytosol"/>
    <property type="evidence" value="ECO:0007669"/>
    <property type="project" value="TreeGrafter"/>
</dbReference>
<evidence type="ECO:0000259" key="3">
    <source>
        <dbReference type="Pfam" id="PF06110"/>
    </source>
</evidence>
<dbReference type="InterPro" id="IPR045108">
    <property type="entry name" value="TXNDC17-like"/>
</dbReference>
<dbReference type="PANTHER" id="PTHR12452:SF0">
    <property type="entry name" value="THIOREDOXIN DOMAIN-CONTAINING PROTEIN 17"/>
    <property type="match status" value="1"/>
</dbReference>
<dbReference type="Gene3D" id="3.40.30.10">
    <property type="entry name" value="Glutaredoxin"/>
    <property type="match status" value="1"/>
</dbReference>
<feature type="region of interest" description="Disordered" evidence="2">
    <location>
        <begin position="1"/>
        <end position="26"/>
    </location>
</feature>
<evidence type="ECO:0000256" key="2">
    <source>
        <dbReference type="SAM" id="MobiDB-lite"/>
    </source>
</evidence>
<sequence length="172" mass="19112">MVSLGTARREGRRETAGEVRRPTRHIPECKGKEDLLACPRAAAVVTAPLGGRSLPGLLSPSGSAFPCRTPRVSVRHERLRRGGGERLRGVLGRSPGAPRPADLRLLQRHEGPADQHQLVPGLRHCWKDPNNEFRKNLHLTGVPTLLKYGTPQKLVEQECFKPELVRMLFTED</sequence>
<dbReference type="PANTHER" id="PTHR12452">
    <property type="entry name" value="42-9-9 PROTEIN-RELATED"/>
    <property type="match status" value="1"/>
</dbReference>
<accession>A0A670JSA3</accession>
<evidence type="ECO:0000313" key="5">
    <source>
        <dbReference type="Proteomes" id="UP000472272"/>
    </source>
</evidence>
<evidence type="ECO:0000256" key="1">
    <source>
        <dbReference type="ARBA" id="ARBA00008987"/>
    </source>
</evidence>
<dbReference type="GO" id="GO:0047134">
    <property type="term" value="F:protein-disulfide reductase [NAD(P)H] activity"/>
    <property type="evidence" value="ECO:0007669"/>
    <property type="project" value="InterPro"/>
</dbReference>
<organism evidence="4 5">
    <name type="scientific">Podarcis muralis</name>
    <name type="common">Wall lizard</name>
    <name type="synonym">Lacerta muralis</name>
    <dbReference type="NCBI Taxonomy" id="64176"/>
    <lineage>
        <taxon>Eukaryota</taxon>
        <taxon>Metazoa</taxon>
        <taxon>Chordata</taxon>
        <taxon>Craniata</taxon>
        <taxon>Vertebrata</taxon>
        <taxon>Euteleostomi</taxon>
        <taxon>Lepidosauria</taxon>
        <taxon>Squamata</taxon>
        <taxon>Bifurcata</taxon>
        <taxon>Unidentata</taxon>
        <taxon>Episquamata</taxon>
        <taxon>Laterata</taxon>
        <taxon>Lacertibaenia</taxon>
        <taxon>Lacertidae</taxon>
        <taxon>Podarcis</taxon>
    </lineage>
</organism>
<dbReference type="Proteomes" id="UP000472272">
    <property type="component" value="Chromosome 15"/>
</dbReference>
<comment type="similarity">
    <text evidence="1">Belongs to the thioredoxin family.</text>
</comment>
<name>A0A670JSA3_PODMU</name>
<reference evidence="4" key="2">
    <citation type="submission" date="2025-08" db="UniProtKB">
        <authorList>
            <consortium name="Ensembl"/>
        </authorList>
    </citation>
    <scope>IDENTIFICATION</scope>
</reference>